<dbReference type="FunFam" id="3.40.50.300:FF:001091">
    <property type="entry name" value="Probable disease resistance protein At1g61300"/>
    <property type="match status" value="1"/>
</dbReference>
<comment type="function">
    <text evidence="1">Confers resistance to late blight (Phytophthora infestans) races carrying the avirulence gene Avr1. Resistance proteins guard the plant against pathogens that contain an appropriate avirulence protein via an indirect interaction with this avirulence protein. That triggers a defense system including the hypersensitive response, which restricts the pathogen growth.</text>
</comment>
<evidence type="ECO:0000256" key="7">
    <source>
        <dbReference type="ARBA" id="ARBA00022737"/>
    </source>
</evidence>
<dbReference type="InterPro" id="IPR036388">
    <property type="entry name" value="WH-like_DNA-bd_sf"/>
</dbReference>
<dbReference type="CDD" id="cd14798">
    <property type="entry name" value="RX-CC_like"/>
    <property type="match status" value="1"/>
</dbReference>
<evidence type="ECO:0000259" key="14">
    <source>
        <dbReference type="Pfam" id="PF23598"/>
    </source>
</evidence>
<dbReference type="PRINTS" id="PR00364">
    <property type="entry name" value="DISEASERSIST"/>
</dbReference>
<evidence type="ECO:0000256" key="8">
    <source>
        <dbReference type="ARBA" id="ARBA00022741"/>
    </source>
</evidence>
<dbReference type="Gene3D" id="1.10.8.430">
    <property type="entry name" value="Helical domain of apoptotic protease-activating factors"/>
    <property type="match status" value="1"/>
</dbReference>
<dbReference type="InterPro" id="IPR041118">
    <property type="entry name" value="Rx_N"/>
</dbReference>
<dbReference type="InterPro" id="IPR002182">
    <property type="entry name" value="NB-ARC"/>
</dbReference>
<dbReference type="GO" id="GO:0043531">
    <property type="term" value="F:ADP binding"/>
    <property type="evidence" value="ECO:0007669"/>
    <property type="project" value="InterPro"/>
</dbReference>
<dbReference type="GO" id="GO:0051607">
    <property type="term" value="P:defense response to virus"/>
    <property type="evidence" value="ECO:0007669"/>
    <property type="project" value="UniProtKB-ARBA"/>
</dbReference>
<protein>
    <recommendedName>
        <fullName evidence="17">AAA+ ATPase domain-containing protein</fullName>
    </recommendedName>
</protein>
<keyword evidence="8" id="KW-0547">Nucleotide-binding</keyword>
<dbReference type="FunFam" id="1.10.10.10:FF:000322">
    <property type="entry name" value="Probable disease resistance protein At1g63360"/>
    <property type="match status" value="1"/>
</dbReference>
<dbReference type="Pfam" id="PF23598">
    <property type="entry name" value="LRR_14"/>
    <property type="match status" value="1"/>
</dbReference>
<dbReference type="Proteomes" id="UP000077755">
    <property type="component" value="Chromosome 5"/>
</dbReference>
<dbReference type="PANTHER" id="PTHR23155">
    <property type="entry name" value="DISEASE RESISTANCE PROTEIN RP"/>
    <property type="match status" value="1"/>
</dbReference>
<dbReference type="Gene3D" id="1.20.5.4130">
    <property type="match status" value="1"/>
</dbReference>
<dbReference type="InterPro" id="IPR058922">
    <property type="entry name" value="WHD_DRP"/>
</dbReference>
<accession>A0AAF1B140</accession>
<dbReference type="InterPro" id="IPR032675">
    <property type="entry name" value="LRR_dom_sf"/>
</dbReference>
<dbReference type="InterPro" id="IPR038005">
    <property type="entry name" value="RX-like_CC"/>
</dbReference>
<dbReference type="EMBL" id="CP093347">
    <property type="protein sequence ID" value="WOH02150.1"/>
    <property type="molecule type" value="Genomic_DNA"/>
</dbReference>
<keyword evidence="6" id="KW-0381">Hypersensitive response</keyword>
<dbReference type="Pfam" id="PF18052">
    <property type="entry name" value="Rx_N"/>
    <property type="match status" value="1"/>
</dbReference>
<dbReference type="Pfam" id="PF23559">
    <property type="entry name" value="WHD_DRP"/>
    <property type="match status" value="1"/>
</dbReference>
<evidence type="ECO:0008006" key="17">
    <source>
        <dbReference type="Google" id="ProtNLM"/>
    </source>
</evidence>
<dbReference type="SUPFAM" id="SSF52540">
    <property type="entry name" value="P-loop containing nucleoside triphosphate hydrolases"/>
    <property type="match status" value="1"/>
</dbReference>
<evidence type="ECO:0000256" key="4">
    <source>
        <dbReference type="ARBA" id="ARBA00022490"/>
    </source>
</evidence>
<reference evidence="15" key="2">
    <citation type="submission" date="2022-03" db="EMBL/GenBank/DDBJ databases">
        <title>Draft title - Genomic analysis of global carrot germplasm unveils the trajectory of domestication and the origin of high carotenoid orange carrot.</title>
        <authorList>
            <person name="Iorizzo M."/>
            <person name="Ellison S."/>
            <person name="Senalik D."/>
            <person name="Macko-Podgorni A."/>
            <person name="Grzebelus D."/>
            <person name="Bostan H."/>
            <person name="Rolling W."/>
            <person name="Curaba J."/>
            <person name="Simon P."/>
        </authorList>
    </citation>
    <scope>NUCLEOTIDE SEQUENCE</scope>
    <source>
        <tissue evidence="15">Leaf</tissue>
    </source>
</reference>
<evidence type="ECO:0000259" key="13">
    <source>
        <dbReference type="Pfam" id="PF23559"/>
    </source>
</evidence>
<evidence type="ECO:0000256" key="1">
    <source>
        <dbReference type="ARBA" id="ARBA00002074"/>
    </source>
</evidence>
<dbReference type="SUPFAM" id="SSF52058">
    <property type="entry name" value="L domain-like"/>
    <property type="match status" value="1"/>
</dbReference>
<organism evidence="15 16">
    <name type="scientific">Daucus carota subsp. sativus</name>
    <name type="common">Carrot</name>
    <dbReference type="NCBI Taxonomy" id="79200"/>
    <lineage>
        <taxon>Eukaryota</taxon>
        <taxon>Viridiplantae</taxon>
        <taxon>Streptophyta</taxon>
        <taxon>Embryophyta</taxon>
        <taxon>Tracheophyta</taxon>
        <taxon>Spermatophyta</taxon>
        <taxon>Magnoliopsida</taxon>
        <taxon>eudicotyledons</taxon>
        <taxon>Gunneridae</taxon>
        <taxon>Pentapetalae</taxon>
        <taxon>asterids</taxon>
        <taxon>campanulids</taxon>
        <taxon>Apiales</taxon>
        <taxon>Apiaceae</taxon>
        <taxon>Apioideae</taxon>
        <taxon>Scandiceae</taxon>
        <taxon>Daucinae</taxon>
        <taxon>Daucus</taxon>
        <taxon>Daucus sect. Daucus</taxon>
    </lineage>
</organism>
<dbReference type="Gene3D" id="3.80.10.10">
    <property type="entry name" value="Ribonuclease Inhibitor"/>
    <property type="match status" value="1"/>
</dbReference>
<comment type="subcellular location">
    <subcellularLocation>
        <location evidence="2">Cytoplasm</location>
    </subcellularLocation>
</comment>
<evidence type="ECO:0000256" key="9">
    <source>
        <dbReference type="ARBA" id="ARBA00022821"/>
    </source>
</evidence>
<evidence type="ECO:0000259" key="11">
    <source>
        <dbReference type="Pfam" id="PF00931"/>
    </source>
</evidence>
<comment type="similarity">
    <text evidence="3">Belongs to the disease resistance NB-LRR family.</text>
</comment>
<evidence type="ECO:0000313" key="15">
    <source>
        <dbReference type="EMBL" id="WOH02150.1"/>
    </source>
</evidence>
<dbReference type="KEGG" id="dcr:108220017"/>
<dbReference type="GO" id="GO:0005524">
    <property type="term" value="F:ATP binding"/>
    <property type="evidence" value="ECO:0007669"/>
    <property type="project" value="UniProtKB-KW"/>
</dbReference>
<evidence type="ECO:0000256" key="6">
    <source>
        <dbReference type="ARBA" id="ARBA00022667"/>
    </source>
</evidence>
<gene>
    <name evidence="15" type="ORF">DCAR_0521538</name>
</gene>
<keyword evidence="10" id="KW-0067">ATP-binding</keyword>
<dbReference type="InterPro" id="IPR044974">
    <property type="entry name" value="Disease_R_plants"/>
</dbReference>
<proteinExistence type="inferred from homology"/>
<feature type="domain" description="Disease resistance protein winged helix" evidence="13">
    <location>
        <begin position="416"/>
        <end position="489"/>
    </location>
</feature>
<feature type="domain" description="Disease resistance N-terminal" evidence="12">
    <location>
        <begin position="5"/>
        <end position="86"/>
    </location>
</feature>
<dbReference type="InterPro" id="IPR055414">
    <property type="entry name" value="LRR_R13L4/SHOC2-like"/>
</dbReference>
<evidence type="ECO:0000256" key="3">
    <source>
        <dbReference type="ARBA" id="ARBA00008894"/>
    </source>
</evidence>
<keyword evidence="9" id="KW-0611">Plant defense</keyword>
<dbReference type="GO" id="GO:0009626">
    <property type="term" value="P:plant-type hypersensitive response"/>
    <property type="evidence" value="ECO:0007669"/>
    <property type="project" value="UniProtKB-KW"/>
</dbReference>
<dbReference type="InterPro" id="IPR027417">
    <property type="entry name" value="P-loop_NTPase"/>
</dbReference>
<sequence length="865" mass="99385">MVDAIVSVAIQKLDDFVTQQVHIRTGVTNGVEWLRAELTFLLASARCAEARQEEELIRLWINSINDAANEAVLILDRFDSQQKENAGSHQGFLDRMRSCVCICKKEANLYDIGKDLESLKERVVLIKNRRDEYGIGNILAIPNVQRRKRSLLRATSFENYVEVVGFKDDVQTLMAQLRKKGTLGMISIHGMGGLGKSTLASKLYHSRELRNFTRRAWVCVSEDYSIENVLRKIIKCFNEHEKDSLHNMEEEDLLRHLREVLQASGCYLVVIDDIWDLKVWEKIKNAFPHNEGCRVIITTRDKKVAEGVDDQCFVHKLRFLSEDESWQLFCKRAKPTQNLEEIGKDMVGKCRGLPLAIVVLSGLLLHQKSYTDWSRVKDHIWRRLKDDSLEIQEILSLSYEDLPFKMRQCFLYLARFPEDHIFEVDRLMQLWIAEDFISEADEGDGVFMEDVAEYYLSELINRNMIETARFRFDGVVFSCRIHDLVRDLAMQKAREQGLLDIFDTSKQLLNPSSLREKRRHVVYNGIGEYLLLEPSSDDSKLRSVALINKIDSYVKIEVIKLTYVRFKYLKVLDLTHVESDQMPEEVGDLVLLKFLGLMASPDYREPLVIPPSIGKLTKLQTLRGSDGSSYEAPREICELKELRHLSSLRCMPEPEGGGLNIGSNQTKLQTLDIWWHVNWIHIETTKLTNLQALSIQDESPDEHPLDSISDLTGLQTFYINFACANVVPTIKPLSSCKRLNSVFLRCTINDPSELKFLPDSVTILSLTHSEFREDPMPVLGSLPNLATLFLVEAHKEKEMVCSPNSFPNLQFLVLSYLSVLEKWRVEEGALTSLQGLDVHRCKNLTMIPPQVERIPRVPATFNYME</sequence>
<keyword evidence="4" id="KW-0963">Cytoplasm</keyword>
<evidence type="ECO:0000313" key="16">
    <source>
        <dbReference type="Proteomes" id="UP000077755"/>
    </source>
</evidence>
<keyword evidence="7" id="KW-0677">Repeat</keyword>
<keyword evidence="16" id="KW-1185">Reference proteome</keyword>
<feature type="domain" description="NB-ARC" evidence="11">
    <location>
        <begin position="167"/>
        <end position="335"/>
    </location>
</feature>
<evidence type="ECO:0000256" key="2">
    <source>
        <dbReference type="ARBA" id="ARBA00004496"/>
    </source>
</evidence>
<dbReference type="Gene3D" id="1.10.10.10">
    <property type="entry name" value="Winged helix-like DNA-binding domain superfamily/Winged helix DNA-binding domain"/>
    <property type="match status" value="1"/>
</dbReference>
<dbReference type="Pfam" id="PF00931">
    <property type="entry name" value="NB-ARC"/>
    <property type="match status" value="1"/>
</dbReference>
<dbReference type="InterPro" id="IPR042197">
    <property type="entry name" value="Apaf_helical"/>
</dbReference>
<evidence type="ECO:0000256" key="10">
    <source>
        <dbReference type="ARBA" id="ARBA00022840"/>
    </source>
</evidence>
<name>A0AAF1B140_DAUCS</name>
<keyword evidence="5" id="KW-0433">Leucine-rich repeat</keyword>
<feature type="domain" description="Disease resistance R13L4/SHOC-2-like LRR" evidence="14">
    <location>
        <begin position="542"/>
        <end position="839"/>
    </location>
</feature>
<dbReference type="AlphaFoldDB" id="A0AAF1B140"/>
<reference evidence="15" key="1">
    <citation type="journal article" date="2016" name="Nat. Genet.">
        <title>A high-quality carrot genome assembly provides new insights into carotenoid accumulation and asterid genome evolution.</title>
        <authorList>
            <person name="Iorizzo M."/>
            <person name="Ellison S."/>
            <person name="Senalik D."/>
            <person name="Zeng P."/>
            <person name="Satapoomin P."/>
            <person name="Huang J."/>
            <person name="Bowman M."/>
            <person name="Iovene M."/>
            <person name="Sanseverino W."/>
            <person name="Cavagnaro P."/>
            <person name="Yildiz M."/>
            <person name="Macko-Podgorni A."/>
            <person name="Moranska E."/>
            <person name="Grzebelus E."/>
            <person name="Grzebelus D."/>
            <person name="Ashrafi H."/>
            <person name="Zheng Z."/>
            <person name="Cheng S."/>
            <person name="Spooner D."/>
            <person name="Van Deynze A."/>
            <person name="Simon P."/>
        </authorList>
    </citation>
    <scope>NUCLEOTIDE SEQUENCE</scope>
    <source>
        <tissue evidence="15">Leaf</tissue>
    </source>
</reference>
<evidence type="ECO:0000259" key="12">
    <source>
        <dbReference type="Pfam" id="PF18052"/>
    </source>
</evidence>
<dbReference type="Gene3D" id="3.40.50.300">
    <property type="entry name" value="P-loop containing nucleotide triphosphate hydrolases"/>
    <property type="match status" value="1"/>
</dbReference>
<dbReference type="PANTHER" id="PTHR23155:SF1152">
    <property type="entry name" value="AAA+ ATPASE DOMAIN-CONTAINING PROTEIN"/>
    <property type="match status" value="1"/>
</dbReference>
<evidence type="ECO:0000256" key="5">
    <source>
        <dbReference type="ARBA" id="ARBA00022614"/>
    </source>
</evidence>